<keyword evidence="4" id="KW-0560">Oxidoreductase</keyword>
<reference evidence="5 6" key="1">
    <citation type="submission" date="2020-01" db="EMBL/GenBank/DDBJ databases">
        <title>Aspergillus terreus IFO 6365 whole genome shotgun sequence.</title>
        <authorList>
            <person name="Kanamasa S."/>
            <person name="Takahashi H."/>
        </authorList>
    </citation>
    <scope>NUCLEOTIDE SEQUENCE [LARGE SCALE GENOMIC DNA]</scope>
    <source>
        <strain evidence="5 6">IFO 6365</strain>
    </source>
</reference>
<evidence type="ECO:0000256" key="3">
    <source>
        <dbReference type="ARBA" id="ARBA00022827"/>
    </source>
</evidence>
<dbReference type="PRINTS" id="PR00420">
    <property type="entry name" value="RNGMNOXGNASE"/>
</dbReference>
<keyword evidence="2" id="KW-0285">Flavoprotein</keyword>
<dbReference type="InterPro" id="IPR036188">
    <property type="entry name" value="FAD/NAD-bd_sf"/>
</dbReference>
<name>A0A5M3Z7E7_ASPTE</name>
<evidence type="ECO:0000256" key="4">
    <source>
        <dbReference type="ARBA" id="ARBA00023002"/>
    </source>
</evidence>
<dbReference type="Gene3D" id="3.50.50.60">
    <property type="entry name" value="FAD/NAD(P)-binding domain"/>
    <property type="match status" value="1"/>
</dbReference>
<dbReference type="VEuPathDB" id="FungiDB:ATEG_05366"/>
<evidence type="ECO:0000313" key="6">
    <source>
        <dbReference type="Proteomes" id="UP000452235"/>
    </source>
</evidence>
<dbReference type="SUPFAM" id="SSF51905">
    <property type="entry name" value="FAD/NAD(P)-binding domain"/>
    <property type="match status" value="1"/>
</dbReference>
<dbReference type="Proteomes" id="UP000452235">
    <property type="component" value="Unassembled WGS sequence"/>
</dbReference>
<keyword evidence="3" id="KW-0274">FAD</keyword>
<sequence>MTTTTATATATPFKVIVVGGGPVGLTAAHALHHAGIDFIVLERRDSVVLDEGASLVLAPQSLRVMHQLGLLPRLHEIGGELHRGKAYTRDGRLIADTPALRIVRKNHGSGPLAFHRAQLVEALYDGLPAAAKQRYQLNKRVVGIETTADGVRVTCGDGSSYAGTMVLGVDGVHSATRAAMRALALAEDPTREADWDAEPPFTAAYRCLWCSFPRPAEAEAGKNYETQAAGHSVMFITGRERGWIFCYERLAEPSRRRVVYTAADMERFVERFAEYPVSRRLKVKDVWAARVTAGMANLEEGVLRHWSWGRIVLAGDACYKYTPNAGRGLNNGIQDVVVLCNKLHAMLEAAPVQMLDAAALGELFAAYKKTREIPVRGEAKQSADLTRMHAWEGVKSYIMARYVMSWWLVQWYLLNYPAARGIRKAWVLDYIPAEEPFQGLVSWKHPLKSKL</sequence>
<dbReference type="PANTHER" id="PTHR47356">
    <property type="entry name" value="FAD-DEPENDENT MONOOXYGENASE ASQG-RELATED"/>
    <property type="match status" value="1"/>
</dbReference>
<dbReference type="Pfam" id="PF01494">
    <property type="entry name" value="FAD_binding_3"/>
    <property type="match status" value="1"/>
</dbReference>
<dbReference type="InterPro" id="IPR002938">
    <property type="entry name" value="FAD-bd"/>
</dbReference>
<dbReference type="GO" id="GO:0004497">
    <property type="term" value="F:monooxygenase activity"/>
    <property type="evidence" value="ECO:0007669"/>
    <property type="project" value="InterPro"/>
</dbReference>
<dbReference type="PANTHER" id="PTHR47356:SF2">
    <property type="entry name" value="FAD-BINDING DOMAIN-CONTAINING PROTEIN-RELATED"/>
    <property type="match status" value="1"/>
</dbReference>
<dbReference type="AlphaFoldDB" id="A0A5M3Z7E7"/>
<dbReference type="EMBL" id="BLJY01000014">
    <property type="protein sequence ID" value="GFF21297.1"/>
    <property type="molecule type" value="Genomic_DNA"/>
</dbReference>
<proteinExistence type="inferred from homology"/>
<protein>
    <submittedName>
        <fullName evidence="5">FAD/NAD(P)-binding-domain-containing protein</fullName>
    </submittedName>
</protein>
<dbReference type="InterPro" id="IPR050562">
    <property type="entry name" value="FAD_mOase_fung"/>
</dbReference>
<evidence type="ECO:0000256" key="1">
    <source>
        <dbReference type="ARBA" id="ARBA00007992"/>
    </source>
</evidence>
<evidence type="ECO:0000256" key="2">
    <source>
        <dbReference type="ARBA" id="ARBA00022630"/>
    </source>
</evidence>
<accession>A0A5M3Z7E7</accession>
<evidence type="ECO:0000313" key="5">
    <source>
        <dbReference type="EMBL" id="GFF21297.1"/>
    </source>
</evidence>
<dbReference type="GO" id="GO:0071949">
    <property type="term" value="F:FAD binding"/>
    <property type="evidence" value="ECO:0007669"/>
    <property type="project" value="InterPro"/>
</dbReference>
<organism evidence="5 6">
    <name type="scientific">Aspergillus terreus</name>
    <dbReference type="NCBI Taxonomy" id="33178"/>
    <lineage>
        <taxon>Eukaryota</taxon>
        <taxon>Fungi</taxon>
        <taxon>Dikarya</taxon>
        <taxon>Ascomycota</taxon>
        <taxon>Pezizomycotina</taxon>
        <taxon>Eurotiomycetes</taxon>
        <taxon>Eurotiomycetidae</taxon>
        <taxon>Eurotiales</taxon>
        <taxon>Aspergillaceae</taxon>
        <taxon>Aspergillus</taxon>
        <taxon>Aspergillus subgen. Circumdati</taxon>
    </lineage>
</organism>
<gene>
    <name evidence="5" type="ORF">ATEIFO6365_0014022900</name>
</gene>
<comment type="caution">
    <text evidence="5">The sequence shown here is derived from an EMBL/GenBank/DDBJ whole genome shotgun (WGS) entry which is preliminary data.</text>
</comment>
<dbReference type="OrthoDB" id="2431938at2759"/>
<keyword evidence="6" id="KW-1185">Reference proteome</keyword>
<comment type="similarity">
    <text evidence="1">Belongs to the paxM FAD-dependent monooxygenase family.</text>
</comment>